<evidence type="ECO:0000313" key="1">
    <source>
        <dbReference type="EMBL" id="GGN78651.1"/>
    </source>
</evidence>
<organism evidence="1 2">
    <name type="scientific">Streptomyces albiflavescens</name>
    <dbReference type="NCBI Taxonomy" id="1623582"/>
    <lineage>
        <taxon>Bacteria</taxon>
        <taxon>Bacillati</taxon>
        <taxon>Actinomycetota</taxon>
        <taxon>Actinomycetes</taxon>
        <taxon>Kitasatosporales</taxon>
        <taxon>Streptomycetaceae</taxon>
        <taxon>Streptomyces</taxon>
    </lineage>
</organism>
<name>A0A918D7A1_9ACTN</name>
<dbReference type="EMBL" id="BMMM01000012">
    <property type="protein sequence ID" value="GGN78651.1"/>
    <property type="molecule type" value="Genomic_DNA"/>
</dbReference>
<protein>
    <submittedName>
        <fullName evidence="1">Uncharacterized protein</fullName>
    </submittedName>
</protein>
<accession>A0A918D7A1</accession>
<keyword evidence="2" id="KW-1185">Reference proteome</keyword>
<evidence type="ECO:0000313" key="2">
    <source>
        <dbReference type="Proteomes" id="UP000600365"/>
    </source>
</evidence>
<comment type="caution">
    <text evidence="1">The sequence shown here is derived from an EMBL/GenBank/DDBJ whole genome shotgun (WGS) entry which is preliminary data.</text>
</comment>
<sequence length="95" mass="9900">MSEAGRPEVVPEEGAAAEDVSLFFPSSVPSPDEPLLQPATSNAAAVAAVHRAKRVISFPLARDPLEVADHMQAILGVVAQLPPSPVDNAVTCDFL</sequence>
<dbReference type="Proteomes" id="UP000600365">
    <property type="component" value="Unassembled WGS sequence"/>
</dbReference>
<dbReference type="AlphaFoldDB" id="A0A918D7A1"/>
<gene>
    <name evidence="1" type="ORF">GCM10011579_062060</name>
</gene>
<reference evidence="1 2" key="1">
    <citation type="journal article" date="2014" name="Int. J. Syst. Evol. Microbiol.">
        <title>Complete genome sequence of Corynebacterium casei LMG S-19264T (=DSM 44701T), isolated from a smear-ripened cheese.</title>
        <authorList>
            <consortium name="US DOE Joint Genome Institute (JGI-PGF)"/>
            <person name="Walter F."/>
            <person name="Albersmeier A."/>
            <person name="Kalinowski J."/>
            <person name="Ruckert C."/>
        </authorList>
    </citation>
    <scope>NUCLEOTIDE SEQUENCE [LARGE SCALE GENOMIC DNA]</scope>
    <source>
        <strain evidence="1 2">CGMCC 4.7111</strain>
    </source>
</reference>
<proteinExistence type="predicted"/>